<dbReference type="Proteomes" id="UP000299102">
    <property type="component" value="Unassembled WGS sequence"/>
</dbReference>
<evidence type="ECO:0000313" key="2">
    <source>
        <dbReference type="Proteomes" id="UP000299102"/>
    </source>
</evidence>
<reference evidence="1 2" key="1">
    <citation type="journal article" date="2019" name="Commun. Biol.">
        <title>The bagworm genome reveals a unique fibroin gene that provides high tensile strength.</title>
        <authorList>
            <person name="Kono N."/>
            <person name="Nakamura H."/>
            <person name="Ohtoshi R."/>
            <person name="Tomita M."/>
            <person name="Numata K."/>
            <person name="Arakawa K."/>
        </authorList>
    </citation>
    <scope>NUCLEOTIDE SEQUENCE [LARGE SCALE GENOMIC DNA]</scope>
</reference>
<name>A0A4C1Z7N2_EUMVA</name>
<gene>
    <name evidence="1" type="ORF">EVAR_57584_1</name>
</gene>
<sequence length="114" mass="12693">MGHATAEAHRYGDNVRSRRLSVICEARSERFNLNRVENSLVNLSVFMIEPGTFCAVTASTTHRLACPLGKERFAQFDLSQKLMASFFHHQNGPSTFERAIAKAPVTGTNSHVED</sequence>
<dbReference type="EMBL" id="BGZK01001614">
    <property type="protein sequence ID" value="GBP83322.1"/>
    <property type="molecule type" value="Genomic_DNA"/>
</dbReference>
<proteinExistence type="predicted"/>
<evidence type="ECO:0000313" key="1">
    <source>
        <dbReference type="EMBL" id="GBP83322.1"/>
    </source>
</evidence>
<comment type="caution">
    <text evidence="1">The sequence shown here is derived from an EMBL/GenBank/DDBJ whole genome shotgun (WGS) entry which is preliminary data.</text>
</comment>
<keyword evidence="2" id="KW-1185">Reference proteome</keyword>
<protein>
    <submittedName>
        <fullName evidence="1">Uncharacterized protein</fullName>
    </submittedName>
</protein>
<dbReference type="AlphaFoldDB" id="A0A4C1Z7N2"/>
<organism evidence="1 2">
    <name type="scientific">Eumeta variegata</name>
    <name type="common">Bagworm moth</name>
    <name type="synonym">Eumeta japonica</name>
    <dbReference type="NCBI Taxonomy" id="151549"/>
    <lineage>
        <taxon>Eukaryota</taxon>
        <taxon>Metazoa</taxon>
        <taxon>Ecdysozoa</taxon>
        <taxon>Arthropoda</taxon>
        <taxon>Hexapoda</taxon>
        <taxon>Insecta</taxon>
        <taxon>Pterygota</taxon>
        <taxon>Neoptera</taxon>
        <taxon>Endopterygota</taxon>
        <taxon>Lepidoptera</taxon>
        <taxon>Glossata</taxon>
        <taxon>Ditrysia</taxon>
        <taxon>Tineoidea</taxon>
        <taxon>Psychidae</taxon>
        <taxon>Oiketicinae</taxon>
        <taxon>Eumeta</taxon>
    </lineage>
</organism>
<accession>A0A4C1Z7N2</accession>